<dbReference type="InterPro" id="IPR011009">
    <property type="entry name" value="Kinase-like_dom_sf"/>
</dbReference>
<dbReference type="InterPro" id="IPR002048">
    <property type="entry name" value="EF_hand_dom"/>
</dbReference>
<evidence type="ECO:0000256" key="2">
    <source>
        <dbReference type="ARBA" id="ARBA00022527"/>
    </source>
</evidence>
<feature type="compositionally biased region" description="Basic residues" evidence="9">
    <location>
        <begin position="63"/>
        <end position="79"/>
    </location>
</feature>
<dbReference type="InterPro" id="IPR008271">
    <property type="entry name" value="Ser/Thr_kinase_AS"/>
</dbReference>
<dbReference type="Pfam" id="PF13499">
    <property type="entry name" value="EF-hand_7"/>
    <property type="match status" value="1"/>
</dbReference>
<gene>
    <name evidence="12" type="ORF">ACOF00016_LOCUS3205</name>
</gene>
<keyword evidence="4" id="KW-0547">Nucleotide-binding</keyword>
<dbReference type="Pfam" id="PF13833">
    <property type="entry name" value="EF-hand_8"/>
    <property type="match status" value="1"/>
</dbReference>
<dbReference type="SMART" id="SM00220">
    <property type="entry name" value="S_TKc"/>
    <property type="match status" value="1"/>
</dbReference>
<dbReference type="InterPro" id="IPR018247">
    <property type="entry name" value="EF_Hand_1_Ca_BS"/>
</dbReference>
<dbReference type="PROSITE" id="PS50222">
    <property type="entry name" value="EF_HAND_2"/>
    <property type="match status" value="3"/>
</dbReference>
<feature type="domain" description="EF-hand" evidence="11">
    <location>
        <begin position="403"/>
        <end position="438"/>
    </location>
</feature>
<dbReference type="Gene3D" id="3.30.200.20">
    <property type="entry name" value="Phosphorylase Kinase, domain 1"/>
    <property type="match status" value="1"/>
</dbReference>
<evidence type="ECO:0000256" key="8">
    <source>
        <dbReference type="ARBA" id="ARBA00024334"/>
    </source>
</evidence>
<dbReference type="GO" id="GO:0005509">
    <property type="term" value="F:calcium ion binding"/>
    <property type="evidence" value="ECO:0007669"/>
    <property type="project" value="InterPro"/>
</dbReference>
<comment type="cofactor">
    <cofactor evidence="1">
        <name>Mg(2+)</name>
        <dbReference type="ChEBI" id="CHEBI:18420"/>
    </cofactor>
</comment>
<evidence type="ECO:0000256" key="1">
    <source>
        <dbReference type="ARBA" id="ARBA00001946"/>
    </source>
</evidence>
<reference evidence="12" key="1">
    <citation type="submission" date="2021-01" db="EMBL/GenBank/DDBJ databases">
        <authorList>
            <person name="Corre E."/>
            <person name="Pelletier E."/>
            <person name="Niang G."/>
            <person name="Scheremetjew M."/>
            <person name="Finn R."/>
            <person name="Kale V."/>
            <person name="Holt S."/>
            <person name="Cochrane G."/>
            <person name="Meng A."/>
            <person name="Brown T."/>
            <person name="Cohen L."/>
        </authorList>
    </citation>
    <scope>NUCLEOTIDE SEQUENCE</scope>
    <source>
        <strain evidence="12">CCMP127</strain>
    </source>
</reference>
<dbReference type="CDD" id="cd00051">
    <property type="entry name" value="EFh"/>
    <property type="match status" value="1"/>
</dbReference>
<evidence type="ECO:0000313" key="12">
    <source>
        <dbReference type="EMBL" id="CAE0405155.1"/>
    </source>
</evidence>
<accession>A0A7S3KYH4</accession>
<feature type="domain" description="EF-hand" evidence="11">
    <location>
        <begin position="439"/>
        <end position="474"/>
    </location>
</feature>
<dbReference type="SUPFAM" id="SSF56112">
    <property type="entry name" value="Protein kinase-like (PK-like)"/>
    <property type="match status" value="1"/>
</dbReference>
<evidence type="ECO:0000256" key="6">
    <source>
        <dbReference type="ARBA" id="ARBA00022837"/>
    </source>
</evidence>
<dbReference type="PROSITE" id="PS00018">
    <property type="entry name" value="EF_HAND_1"/>
    <property type="match status" value="1"/>
</dbReference>
<keyword evidence="6" id="KW-0106">Calcium</keyword>
<feature type="region of interest" description="Disordered" evidence="9">
    <location>
        <begin position="61"/>
        <end position="87"/>
    </location>
</feature>
<evidence type="ECO:0000259" key="11">
    <source>
        <dbReference type="PROSITE" id="PS50222"/>
    </source>
</evidence>
<dbReference type="PROSITE" id="PS00108">
    <property type="entry name" value="PROTEIN_KINASE_ST"/>
    <property type="match status" value="1"/>
</dbReference>
<evidence type="ECO:0000256" key="3">
    <source>
        <dbReference type="ARBA" id="ARBA00022679"/>
    </source>
</evidence>
<dbReference type="InterPro" id="IPR011992">
    <property type="entry name" value="EF-hand-dom_pair"/>
</dbReference>
<evidence type="ECO:0000259" key="10">
    <source>
        <dbReference type="PROSITE" id="PS50011"/>
    </source>
</evidence>
<name>A0A7S3KYH4_9STRA</name>
<evidence type="ECO:0000256" key="7">
    <source>
        <dbReference type="ARBA" id="ARBA00022840"/>
    </source>
</evidence>
<organism evidence="12">
    <name type="scientific">Amphora coffeiformis</name>
    <dbReference type="NCBI Taxonomy" id="265554"/>
    <lineage>
        <taxon>Eukaryota</taxon>
        <taxon>Sar</taxon>
        <taxon>Stramenopiles</taxon>
        <taxon>Ochrophyta</taxon>
        <taxon>Bacillariophyta</taxon>
        <taxon>Bacillariophyceae</taxon>
        <taxon>Bacillariophycidae</taxon>
        <taxon>Thalassiophysales</taxon>
        <taxon>Catenulaceae</taxon>
        <taxon>Amphora</taxon>
    </lineage>
</organism>
<dbReference type="InterPro" id="IPR050205">
    <property type="entry name" value="CDPK_Ser/Thr_kinases"/>
</dbReference>
<evidence type="ECO:0008006" key="13">
    <source>
        <dbReference type="Google" id="ProtNLM"/>
    </source>
</evidence>
<dbReference type="Gene3D" id="1.10.510.10">
    <property type="entry name" value="Transferase(Phosphotransferase) domain 1"/>
    <property type="match status" value="1"/>
</dbReference>
<dbReference type="PROSITE" id="PS50011">
    <property type="entry name" value="PROTEIN_KINASE_DOM"/>
    <property type="match status" value="1"/>
</dbReference>
<dbReference type="SMART" id="SM00054">
    <property type="entry name" value="EFh"/>
    <property type="match status" value="3"/>
</dbReference>
<feature type="domain" description="EF-hand" evidence="11">
    <location>
        <begin position="476"/>
        <end position="506"/>
    </location>
</feature>
<evidence type="ECO:0000256" key="5">
    <source>
        <dbReference type="ARBA" id="ARBA00022777"/>
    </source>
</evidence>
<dbReference type="InterPro" id="IPR000719">
    <property type="entry name" value="Prot_kinase_dom"/>
</dbReference>
<dbReference type="GO" id="GO:0004674">
    <property type="term" value="F:protein serine/threonine kinase activity"/>
    <property type="evidence" value="ECO:0007669"/>
    <property type="project" value="UniProtKB-KW"/>
</dbReference>
<keyword evidence="3" id="KW-0808">Transferase</keyword>
<keyword evidence="5" id="KW-0418">Kinase</keyword>
<dbReference type="Gene3D" id="1.10.238.10">
    <property type="entry name" value="EF-hand"/>
    <property type="match status" value="2"/>
</dbReference>
<feature type="domain" description="Protein kinase" evidence="10">
    <location>
        <begin position="30"/>
        <end position="323"/>
    </location>
</feature>
<dbReference type="PANTHER" id="PTHR24349">
    <property type="entry name" value="SERINE/THREONINE-PROTEIN KINASE"/>
    <property type="match status" value="1"/>
</dbReference>
<dbReference type="AlphaFoldDB" id="A0A7S3KYH4"/>
<dbReference type="GO" id="GO:0005524">
    <property type="term" value="F:ATP binding"/>
    <property type="evidence" value="ECO:0007669"/>
    <property type="project" value="UniProtKB-KW"/>
</dbReference>
<dbReference type="Pfam" id="PF00069">
    <property type="entry name" value="Pkinase"/>
    <property type="match status" value="1"/>
</dbReference>
<comment type="similarity">
    <text evidence="8">Belongs to the protein kinase superfamily. Ser/Thr protein kinase family. CDPK subfamily.</text>
</comment>
<sequence>MGCLASKPKKKHYLSDNFVIERHKNVEDDYILLKKIGQGSIGVIYMAESKRPNYCMDEDVSMHSHRGAKNKKKNSHHSRSPSCTTPKQNYAIKQIDTDMIDKRALESLKTEIKLLKTLDHPFIIKFFGSYSTVVSPGGRENLSVVMELCTGGALDKYVPYEEGTALILVANIVEAVLYLHSHNIIHRDLKNENVMFADKDRDPNNIRLLDFGLAKIFSRSQPIRDRAGTIYSMSPEALRGEYNAQADMWSVGVLTYHLLSGKRPFWGETKSEIAQKVTTGRYSMVGPEWEKKSKEAKSFVRECLQFEPLLRYSPVEALKSPWLRKHTEFNIKNLSKNELGVLKMVQDSNSPRQEMEKLALYAIAHKARSQDMAKLRKLFLGIAKNDKREITLLEMERALAGQFSTEQIREWFARADIDESGSINFTEFVASSFDAQSKLSSQDIIDAFRVFDRDDSGFITASNLREALQIDDGEYIDKLIHEADVAGDGKISCREFRNFLMKNQLRTPVEEGCGPKSGYCSFENDPSMCCG</sequence>
<dbReference type="EMBL" id="HBIM01003716">
    <property type="protein sequence ID" value="CAE0405155.1"/>
    <property type="molecule type" value="Transcribed_RNA"/>
</dbReference>
<proteinExistence type="inferred from homology"/>
<dbReference type="SUPFAM" id="SSF47473">
    <property type="entry name" value="EF-hand"/>
    <property type="match status" value="1"/>
</dbReference>
<dbReference type="FunFam" id="1.10.238.10:FF:000001">
    <property type="entry name" value="Calmodulin 1"/>
    <property type="match status" value="1"/>
</dbReference>
<protein>
    <recommendedName>
        <fullName evidence="13">Calmodulin</fullName>
    </recommendedName>
</protein>
<evidence type="ECO:0000256" key="4">
    <source>
        <dbReference type="ARBA" id="ARBA00022741"/>
    </source>
</evidence>
<keyword evidence="2" id="KW-0723">Serine/threonine-protein kinase</keyword>
<keyword evidence="7" id="KW-0067">ATP-binding</keyword>
<evidence type="ECO:0000256" key="9">
    <source>
        <dbReference type="SAM" id="MobiDB-lite"/>
    </source>
</evidence>